<dbReference type="GO" id="GO:0003677">
    <property type="term" value="F:DNA binding"/>
    <property type="evidence" value="ECO:0007669"/>
    <property type="project" value="UniProtKB-UniRule"/>
</dbReference>
<evidence type="ECO:0000313" key="7">
    <source>
        <dbReference type="Proteomes" id="UP000471672"/>
    </source>
</evidence>
<dbReference type="SUPFAM" id="SSF46689">
    <property type="entry name" value="Homeodomain-like"/>
    <property type="match status" value="1"/>
</dbReference>
<keyword evidence="1 2" id="KW-0238">DNA-binding</keyword>
<keyword evidence="7" id="KW-1185">Reference proteome</keyword>
<organism evidence="4 6">
    <name type="scientific">Cellulosimicrobium composti</name>
    <dbReference type="NCBI Taxonomy" id="2672572"/>
    <lineage>
        <taxon>Bacteria</taxon>
        <taxon>Bacillati</taxon>
        <taxon>Actinomycetota</taxon>
        <taxon>Actinomycetes</taxon>
        <taxon>Micrococcales</taxon>
        <taxon>Promicromonosporaceae</taxon>
        <taxon>Cellulosimicrobium</taxon>
    </lineage>
</organism>
<evidence type="ECO:0000313" key="4">
    <source>
        <dbReference type="EMBL" id="MTG89858.1"/>
    </source>
</evidence>
<dbReference type="AlphaFoldDB" id="A0A6N7ZKV5"/>
<dbReference type="PROSITE" id="PS50977">
    <property type="entry name" value="HTH_TETR_2"/>
    <property type="match status" value="1"/>
</dbReference>
<comment type="caution">
    <text evidence="4">The sequence shown here is derived from an EMBL/GenBank/DDBJ whole genome shotgun (WGS) entry which is preliminary data.</text>
</comment>
<evidence type="ECO:0000313" key="5">
    <source>
        <dbReference type="EMBL" id="NDO90306.1"/>
    </source>
</evidence>
<dbReference type="Proteomes" id="UP000440668">
    <property type="component" value="Unassembled WGS sequence"/>
</dbReference>
<evidence type="ECO:0000256" key="2">
    <source>
        <dbReference type="PROSITE-ProRule" id="PRU00335"/>
    </source>
</evidence>
<feature type="DNA-binding region" description="H-T-H motif" evidence="2">
    <location>
        <begin position="28"/>
        <end position="47"/>
    </location>
</feature>
<reference evidence="5" key="2">
    <citation type="submission" date="2020-01" db="EMBL/GenBank/DDBJ databases">
        <authorList>
            <person name="Aviles F."/>
            <person name="Meyer T.E."/>
            <person name="Kyndt J.A."/>
        </authorList>
    </citation>
    <scope>NUCLEOTIDE SEQUENCE</scope>
    <source>
        <strain evidence="5">SE3</strain>
    </source>
</reference>
<gene>
    <name evidence="4" type="ORF">GJV82_13015</name>
    <name evidence="5" type="ORF">GYH36_12705</name>
</gene>
<accession>A0A6N7ZKV5</accession>
<evidence type="ECO:0000259" key="3">
    <source>
        <dbReference type="PROSITE" id="PS50977"/>
    </source>
</evidence>
<reference evidence="4 6" key="1">
    <citation type="submission" date="2019-11" db="EMBL/GenBank/DDBJ databases">
        <title>Cellulosimicrobium composti sp. nov. isolated from a compost.</title>
        <authorList>
            <person name="Yang Y."/>
        </authorList>
    </citation>
    <scope>NUCLEOTIDE SEQUENCE [LARGE SCALE GENOMIC DNA]</scope>
    <source>
        <strain evidence="4 6">BIT-GX5</strain>
    </source>
</reference>
<sequence length="188" mass="20314">MAKNDARRQALADAGIAVLAREGSRGLTHRAVDAEAGVPVGTTSNYFRSREALVTGLFDRIGARLAPTPEDLAARADEPPSRALFAAYVRDIVRRLTTHREVTLALYELRLEAARRPDLARSLGEWQRAGLDADVAFHEAAGLPGGRREVALFHYAIEGLVLDRLVAPVDPETSTDEIVDALVAGLLP</sequence>
<evidence type="ECO:0000256" key="1">
    <source>
        <dbReference type="ARBA" id="ARBA00023125"/>
    </source>
</evidence>
<dbReference type="EMBL" id="JAAFAN010000042">
    <property type="protein sequence ID" value="NDO90306.1"/>
    <property type="molecule type" value="Genomic_DNA"/>
</dbReference>
<feature type="domain" description="HTH tetR-type" evidence="3">
    <location>
        <begin position="5"/>
        <end position="65"/>
    </location>
</feature>
<dbReference type="Gene3D" id="1.10.357.10">
    <property type="entry name" value="Tetracycline Repressor, domain 2"/>
    <property type="match status" value="1"/>
</dbReference>
<dbReference type="Pfam" id="PF00440">
    <property type="entry name" value="TetR_N"/>
    <property type="match status" value="1"/>
</dbReference>
<reference evidence="5 7" key="3">
    <citation type="journal article" date="2021" name="Arch. Microbiol.">
        <title>Cellulosimicrobium fucosivorans sp. nov., isolated from San Elijo Lagoon, contains a fucose metabolic pathway linked to carotenoid production.</title>
        <authorList>
            <person name="Aviles F.A."/>
            <person name="Kyndt J.A."/>
        </authorList>
    </citation>
    <scope>NUCLEOTIDE SEQUENCE [LARGE SCALE GENOMIC DNA]</scope>
    <source>
        <strain evidence="5 7">SE3</strain>
    </source>
</reference>
<name>A0A6N7ZKV5_9MICO</name>
<dbReference type="Proteomes" id="UP000471672">
    <property type="component" value="Unassembled WGS sequence"/>
</dbReference>
<dbReference type="Pfam" id="PF17940">
    <property type="entry name" value="TetR_C_31"/>
    <property type="match status" value="1"/>
</dbReference>
<dbReference type="InterPro" id="IPR001647">
    <property type="entry name" value="HTH_TetR"/>
</dbReference>
<proteinExistence type="predicted"/>
<dbReference type="EMBL" id="WMKA01000031">
    <property type="protein sequence ID" value="MTG89858.1"/>
    <property type="molecule type" value="Genomic_DNA"/>
</dbReference>
<dbReference type="RefSeq" id="WP_155099516.1">
    <property type="nucleotide sequence ID" value="NZ_JAAFAN010000042.1"/>
</dbReference>
<protein>
    <submittedName>
        <fullName evidence="4">TetR family transcriptional regulator</fullName>
    </submittedName>
</protein>
<dbReference type="InterPro" id="IPR009057">
    <property type="entry name" value="Homeodomain-like_sf"/>
</dbReference>
<evidence type="ECO:0000313" key="6">
    <source>
        <dbReference type="Proteomes" id="UP000440668"/>
    </source>
</evidence>
<dbReference type="InterPro" id="IPR041583">
    <property type="entry name" value="TetR_C_31"/>
</dbReference>